<dbReference type="GO" id="GO:0009395">
    <property type="term" value="P:phospholipid catabolic process"/>
    <property type="evidence" value="ECO:0007669"/>
    <property type="project" value="TreeGrafter"/>
</dbReference>
<evidence type="ECO:0000313" key="3">
    <source>
        <dbReference type="Proteomes" id="UP000321513"/>
    </source>
</evidence>
<gene>
    <name evidence="2" type="ORF">SAE01_18630</name>
</gene>
<dbReference type="Proteomes" id="UP000321513">
    <property type="component" value="Unassembled WGS sequence"/>
</dbReference>
<dbReference type="InterPro" id="IPR017850">
    <property type="entry name" value="Alkaline_phosphatase_core_sf"/>
</dbReference>
<sequence>MQPLPIKEDKMANILDKVKTVVLLMFENRSFDHMLGHLSYEKINNQVDGLKSPLSNFNNIYKGDTYNAFAMKGDTQLPFDLPHELTDVSVQMAKSGVTGKFTMSGFVKSYADTTKLPPNPQCQPMGFFKSTQAPITSFLASRFCTCDRWFTPVPSSTQPNRTMAFFGDTSNHLTRSGLINMDNSIFDWMTKAGIRWRVYHDGLSFFVLYPKLWHFVFDSNFRKYEDLAGDILHEPEETAPQVIIVEPSYQDAPHIGSDRPNDNHAPLAIGWGEEFLRNTYRALISNTKKWEGTVMITYYDEHGGFYDHVAPPAVTYQTKANPPFSFASLGPRIPAIIASPLVKAGSVCHSQFDHTSVLNFLAEKFAPGKPVSATVTKRAAQGIASITEALTNNIPWDPPQPPTTPIIVQTALGRTIQTAPQSDVAKSFEIAANEIIQKRPVDARRVYPELLLWKEAVSKARNG</sequence>
<dbReference type="Gene3D" id="3.40.720.10">
    <property type="entry name" value="Alkaline Phosphatase, subunit A"/>
    <property type="match status" value="2"/>
</dbReference>
<proteinExistence type="predicted"/>
<evidence type="ECO:0000313" key="2">
    <source>
        <dbReference type="EMBL" id="GEO09367.1"/>
    </source>
</evidence>
<reference evidence="2 3" key="1">
    <citation type="submission" date="2019-07" db="EMBL/GenBank/DDBJ databases">
        <title>Whole genome shotgun sequence of Segetibacter aerophilus NBRC 106135.</title>
        <authorList>
            <person name="Hosoyama A."/>
            <person name="Uohara A."/>
            <person name="Ohji S."/>
            <person name="Ichikawa N."/>
        </authorList>
    </citation>
    <scope>NUCLEOTIDE SEQUENCE [LARGE SCALE GENOMIC DNA]</scope>
    <source>
        <strain evidence="2 3">NBRC 106135</strain>
    </source>
</reference>
<dbReference type="PANTHER" id="PTHR31956:SF1">
    <property type="entry name" value="NON-SPECIFIC PHOSPHOLIPASE C1"/>
    <property type="match status" value="1"/>
</dbReference>
<dbReference type="Pfam" id="PF04185">
    <property type="entry name" value="Phosphoesterase"/>
    <property type="match status" value="1"/>
</dbReference>
<evidence type="ECO:0000256" key="1">
    <source>
        <dbReference type="ARBA" id="ARBA00022801"/>
    </source>
</evidence>
<dbReference type="InterPro" id="IPR007312">
    <property type="entry name" value="Phosphoesterase"/>
</dbReference>
<dbReference type="EMBL" id="BJYT01000006">
    <property type="protein sequence ID" value="GEO09367.1"/>
    <property type="molecule type" value="Genomic_DNA"/>
</dbReference>
<dbReference type="AlphaFoldDB" id="A0A512BBZ4"/>
<dbReference type="OrthoDB" id="980947at2"/>
<comment type="caution">
    <text evidence="2">The sequence shown here is derived from an EMBL/GenBank/DDBJ whole genome shotgun (WGS) entry which is preliminary data.</text>
</comment>
<protein>
    <recommendedName>
        <fullName evidence="4">Phospholipase C</fullName>
    </recommendedName>
</protein>
<keyword evidence="3" id="KW-1185">Reference proteome</keyword>
<dbReference type="GO" id="GO:0042578">
    <property type="term" value="F:phosphoric ester hydrolase activity"/>
    <property type="evidence" value="ECO:0007669"/>
    <property type="project" value="UniProtKB-ARBA"/>
</dbReference>
<organism evidence="2 3">
    <name type="scientific">Segetibacter aerophilus</name>
    <dbReference type="NCBI Taxonomy" id="670293"/>
    <lineage>
        <taxon>Bacteria</taxon>
        <taxon>Pseudomonadati</taxon>
        <taxon>Bacteroidota</taxon>
        <taxon>Chitinophagia</taxon>
        <taxon>Chitinophagales</taxon>
        <taxon>Chitinophagaceae</taxon>
        <taxon>Segetibacter</taxon>
    </lineage>
</organism>
<dbReference type="PANTHER" id="PTHR31956">
    <property type="entry name" value="NON-SPECIFIC PHOSPHOLIPASE C4-RELATED"/>
    <property type="match status" value="1"/>
</dbReference>
<evidence type="ECO:0008006" key="4">
    <source>
        <dbReference type="Google" id="ProtNLM"/>
    </source>
</evidence>
<keyword evidence="1" id="KW-0378">Hydrolase</keyword>
<name>A0A512BBZ4_9BACT</name>
<accession>A0A512BBZ4</accession>